<organism evidence="1 2">
    <name type="scientific">Mycolicibacterium aubagnense</name>
    <dbReference type="NCBI Taxonomy" id="319707"/>
    <lineage>
        <taxon>Bacteria</taxon>
        <taxon>Bacillati</taxon>
        <taxon>Actinomycetota</taxon>
        <taxon>Actinomycetes</taxon>
        <taxon>Mycobacteriales</taxon>
        <taxon>Mycobacteriaceae</taxon>
        <taxon>Mycolicibacterium</taxon>
    </lineage>
</organism>
<dbReference type="EMBL" id="AP022577">
    <property type="protein sequence ID" value="BBX87976.1"/>
    <property type="molecule type" value="Genomic_DNA"/>
</dbReference>
<name>A0ABN5Z1C5_9MYCO</name>
<keyword evidence="2" id="KW-1185">Reference proteome</keyword>
<evidence type="ECO:0000313" key="1">
    <source>
        <dbReference type="EMBL" id="BBX87976.1"/>
    </source>
</evidence>
<accession>A0ABN5Z1C5</accession>
<evidence type="ECO:0008006" key="3">
    <source>
        <dbReference type="Google" id="ProtNLM"/>
    </source>
</evidence>
<protein>
    <recommendedName>
        <fullName evidence="3">Hypervirulence associated protein TUDOR domain-containing protein</fullName>
    </recommendedName>
</protein>
<gene>
    <name evidence="1" type="ORF">MAUB_58490</name>
</gene>
<dbReference type="RefSeq" id="WP_138233512.1">
    <property type="nucleotide sequence ID" value="NZ_AP022577.1"/>
</dbReference>
<reference evidence="1 2" key="1">
    <citation type="journal article" date="2019" name="Emerg. Microbes Infect.">
        <title>Comprehensive subspecies identification of 175 nontuberculous mycobacteria species based on 7547 genomic profiles.</title>
        <authorList>
            <person name="Matsumoto Y."/>
            <person name="Kinjo T."/>
            <person name="Motooka D."/>
            <person name="Nabeya D."/>
            <person name="Jung N."/>
            <person name="Uechi K."/>
            <person name="Horii T."/>
            <person name="Iida T."/>
            <person name="Fujita J."/>
            <person name="Nakamura S."/>
        </authorList>
    </citation>
    <scope>NUCLEOTIDE SEQUENCE [LARGE SCALE GENOMIC DNA]</scope>
    <source>
        <strain evidence="1 2">JCM 15296</strain>
    </source>
</reference>
<proteinExistence type="predicted"/>
<dbReference type="Proteomes" id="UP000465609">
    <property type="component" value="Chromosome"/>
</dbReference>
<sequence>MTWPTAGDRVAFTLAPSEDVRTGTVVEVRDPVPQRDPRIRSVDNTTHVLIADDRGGQAAVELSAIQKLED</sequence>
<evidence type="ECO:0000313" key="2">
    <source>
        <dbReference type="Proteomes" id="UP000465609"/>
    </source>
</evidence>